<evidence type="ECO:0000313" key="7">
    <source>
        <dbReference type="EMBL" id="MDO8054607.1"/>
    </source>
</evidence>
<dbReference type="Gene3D" id="1.10.1740.10">
    <property type="match status" value="1"/>
</dbReference>
<keyword evidence="8" id="KW-1185">Reference proteome</keyword>
<dbReference type="GO" id="GO:0006352">
    <property type="term" value="P:DNA-templated transcription initiation"/>
    <property type="evidence" value="ECO:0007669"/>
    <property type="project" value="InterPro"/>
</dbReference>
<dbReference type="InterPro" id="IPR000943">
    <property type="entry name" value="RNA_pol_sigma70"/>
</dbReference>
<accession>A0A9K3STQ9</accession>
<sequence length="208" mass="24891">MPRKKLFSLFLKNKNNLSIRNQLIEVHTPLVYKIVNQFKYYPSVLTKADLVQEGFLGLIRALGYYQDQGYDFIAYARPTIKFVIRELIRHSHIPIVPQKNSYVVNTNFQETIYYSFANYSLDPHQNWLNQVDYEFWVQKIKQNLNASEFKIIGLSFGFFNHFQCHKKNSYREIALYLQMSPAKVQKIRKNALQKLKRKLKYLKFSYKN</sequence>
<evidence type="ECO:0000256" key="3">
    <source>
        <dbReference type="ARBA" id="ARBA00023082"/>
    </source>
</evidence>
<dbReference type="PRINTS" id="PR00046">
    <property type="entry name" value="SIGMA70FCT"/>
</dbReference>
<evidence type="ECO:0000313" key="8">
    <source>
        <dbReference type="Proteomes" id="UP001170651"/>
    </source>
</evidence>
<dbReference type="PANTHER" id="PTHR30376">
    <property type="entry name" value="SIGMA FACTOR RPOH HEAT SHOCK RELATED"/>
    <property type="match status" value="1"/>
</dbReference>
<keyword evidence="3" id="KW-0731">Sigma factor</keyword>
<evidence type="ECO:0000259" key="6">
    <source>
        <dbReference type="PROSITE" id="PS00715"/>
    </source>
</evidence>
<keyword evidence="2" id="KW-0805">Transcription regulation</keyword>
<keyword evidence="4" id="KW-0238">DNA-binding</keyword>
<dbReference type="PROSITE" id="PS00715">
    <property type="entry name" value="SIGMA70_1"/>
    <property type="match status" value="1"/>
</dbReference>
<dbReference type="Pfam" id="PF04542">
    <property type="entry name" value="Sigma70_r2"/>
    <property type="match status" value="1"/>
</dbReference>
<protein>
    <submittedName>
        <fullName evidence="7">Sigma-70 family RNA polymerase sigma factor</fullName>
    </submittedName>
</protein>
<dbReference type="InterPro" id="IPR014284">
    <property type="entry name" value="RNA_pol_sigma-70_dom"/>
</dbReference>
<organism evidence="7 8">
    <name type="scientific">Candidatus Phytoplasma australasiaticum subsp. australasiaticum</name>
    <dbReference type="NCBI Taxonomy" id="2832407"/>
    <lineage>
        <taxon>Bacteria</taxon>
        <taxon>Bacillati</taxon>
        <taxon>Mycoplasmatota</taxon>
        <taxon>Mollicutes</taxon>
        <taxon>Acholeplasmatales</taxon>
        <taxon>Acholeplasmataceae</taxon>
        <taxon>Candidatus Phytoplasma</taxon>
        <taxon>16SrII (Peanut WB group)</taxon>
        <taxon>Candidatus Phytoplasma australasiaticum</taxon>
    </lineage>
</organism>
<dbReference type="PANTHER" id="PTHR30376:SF3">
    <property type="entry name" value="RNA POLYMERASE SIGMA FACTOR RPOH"/>
    <property type="match status" value="1"/>
</dbReference>
<evidence type="ECO:0000256" key="5">
    <source>
        <dbReference type="ARBA" id="ARBA00023163"/>
    </source>
</evidence>
<dbReference type="EMBL" id="JAOSIW010000012">
    <property type="protein sequence ID" value="MDO8054607.1"/>
    <property type="molecule type" value="Genomic_DNA"/>
</dbReference>
<dbReference type="InterPro" id="IPR013324">
    <property type="entry name" value="RNA_pol_sigma_r3/r4-like"/>
</dbReference>
<dbReference type="GO" id="GO:0003677">
    <property type="term" value="F:DNA binding"/>
    <property type="evidence" value="ECO:0007669"/>
    <property type="project" value="UniProtKB-KW"/>
</dbReference>
<dbReference type="AlphaFoldDB" id="A0A9K3STQ9"/>
<dbReference type="SUPFAM" id="SSF88659">
    <property type="entry name" value="Sigma3 and sigma4 domains of RNA polymerase sigma factors"/>
    <property type="match status" value="1"/>
</dbReference>
<dbReference type="InterPro" id="IPR013325">
    <property type="entry name" value="RNA_pol_sigma_r2"/>
</dbReference>
<comment type="caution">
    <text evidence="7">The sequence shown here is derived from an EMBL/GenBank/DDBJ whole genome shotgun (WGS) entry which is preliminary data.</text>
</comment>
<dbReference type="Proteomes" id="UP001170651">
    <property type="component" value="Unassembled WGS sequence"/>
</dbReference>
<dbReference type="InterPro" id="IPR050813">
    <property type="entry name" value="Sigma-70_Factor"/>
</dbReference>
<keyword evidence="5" id="KW-0804">Transcription</keyword>
<evidence type="ECO:0000256" key="4">
    <source>
        <dbReference type="ARBA" id="ARBA00023125"/>
    </source>
</evidence>
<dbReference type="InterPro" id="IPR007627">
    <property type="entry name" value="RNA_pol_sigma70_r2"/>
</dbReference>
<name>A0A9K3STQ9_9MOLU</name>
<evidence type="ECO:0000256" key="2">
    <source>
        <dbReference type="ARBA" id="ARBA00023015"/>
    </source>
</evidence>
<dbReference type="NCBIfam" id="TIGR02937">
    <property type="entry name" value="sigma70-ECF"/>
    <property type="match status" value="1"/>
</dbReference>
<dbReference type="SUPFAM" id="SSF88946">
    <property type="entry name" value="Sigma2 domain of RNA polymerase sigma factors"/>
    <property type="match status" value="1"/>
</dbReference>
<proteinExistence type="inferred from homology"/>
<dbReference type="InterPro" id="IPR036388">
    <property type="entry name" value="WH-like_DNA-bd_sf"/>
</dbReference>
<comment type="similarity">
    <text evidence="1">Belongs to the sigma-70 factor family.</text>
</comment>
<reference evidence="7 8" key="1">
    <citation type="journal article" date="2023" name="Int. J. Syst. Evol. Microbiol.">
        <title>The observation of taxonomic boundaries for the 16SrII and 16SrXXV phytoplasmas using genome-based delimitation.</title>
        <authorList>
            <person name="Rodrigues Jardim B."/>
            <person name="Tran-Nguyen L.T.T."/>
            <person name="Gambley C."/>
            <person name="Al-Sadi A.M."/>
            <person name="Al-Subhi A.M."/>
            <person name="Foissac X."/>
            <person name="Salar P."/>
            <person name="Cai H."/>
            <person name="Yang J.Y."/>
            <person name="Davis R."/>
            <person name="Jones L."/>
            <person name="Rodoni B."/>
            <person name="Constable F.E."/>
        </authorList>
    </citation>
    <scope>NUCLEOTIDE SEQUENCE [LARGE SCALE GENOMIC DNA]</scope>
    <source>
        <strain evidence="7">BAWM-OMN-P26</strain>
    </source>
</reference>
<dbReference type="GO" id="GO:0016987">
    <property type="term" value="F:sigma factor activity"/>
    <property type="evidence" value="ECO:0007669"/>
    <property type="project" value="UniProtKB-KW"/>
</dbReference>
<dbReference type="RefSeq" id="WP_213680463.1">
    <property type="nucleotide sequence ID" value="NZ_JALQCT010000013.1"/>
</dbReference>
<feature type="domain" description="RNA polymerase sigma-70" evidence="6">
    <location>
        <begin position="49"/>
        <end position="62"/>
    </location>
</feature>
<gene>
    <name evidence="7" type="ORF">OC696_01855</name>
</gene>
<dbReference type="Gene3D" id="1.10.10.10">
    <property type="entry name" value="Winged helix-like DNA-binding domain superfamily/Winged helix DNA-binding domain"/>
    <property type="match status" value="1"/>
</dbReference>
<evidence type="ECO:0000256" key="1">
    <source>
        <dbReference type="ARBA" id="ARBA00007788"/>
    </source>
</evidence>